<dbReference type="FunFam" id="1.10.10.60:FF:000007">
    <property type="entry name" value="Two-component response regulator"/>
    <property type="match status" value="1"/>
</dbReference>
<proteinExistence type="predicted"/>
<dbReference type="Pfam" id="PF00249">
    <property type="entry name" value="Myb_DNA-binding"/>
    <property type="match status" value="1"/>
</dbReference>
<comment type="subcellular location">
    <subcellularLocation>
        <location evidence="1">Nucleus</location>
    </subcellularLocation>
</comment>
<reference evidence="6" key="1">
    <citation type="submission" date="2023-05" db="EMBL/GenBank/DDBJ databases">
        <authorList>
            <person name="Huff M."/>
        </authorList>
    </citation>
    <scope>NUCLEOTIDE SEQUENCE</scope>
</reference>
<accession>A0AAD2DGB4</accession>
<evidence type="ECO:0000256" key="2">
    <source>
        <dbReference type="ARBA" id="ARBA00023015"/>
    </source>
</evidence>
<keyword evidence="3" id="KW-0804">Transcription</keyword>
<evidence type="ECO:0000259" key="5">
    <source>
        <dbReference type="PROSITE" id="PS51294"/>
    </source>
</evidence>
<dbReference type="NCBIfam" id="TIGR01557">
    <property type="entry name" value="myb_SHAQKYF"/>
    <property type="match status" value="1"/>
</dbReference>
<dbReference type="PANTHER" id="PTHR31003:SF22">
    <property type="entry name" value="TRANSCRIPTION FACTOR HHO5"/>
    <property type="match status" value="1"/>
</dbReference>
<evidence type="ECO:0000256" key="1">
    <source>
        <dbReference type="ARBA" id="ARBA00004123"/>
    </source>
</evidence>
<dbReference type="InterPro" id="IPR001005">
    <property type="entry name" value="SANT/Myb"/>
</dbReference>
<dbReference type="GO" id="GO:0003677">
    <property type="term" value="F:DNA binding"/>
    <property type="evidence" value="ECO:0007669"/>
    <property type="project" value="UniProtKB-KW"/>
</dbReference>
<dbReference type="Gene3D" id="1.10.10.60">
    <property type="entry name" value="Homeodomain-like"/>
    <property type="match status" value="1"/>
</dbReference>
<feature type="domain" description="HTH myb-type" evidence="5">
    <location>
        <begin position="151"/>
        <end position="211"/>
    </location>
</feature>
<dbReference type="AlphaFoldDB" id="A0AAD2DGB4"/>
<dbReference type="InterPro" id="IPR044787">
    <property type="entry name" value="HHO5-like"/>
</dbReference>
<evidence type="ECO:0000256" key="3">
    <source>
        <dbReference type="ARBA" id="ARBA00023163"/>
    </source>
</evidence>
<keyword evidence="7" id="KW-1185">Reference proteome</keyword>
<name>A0AAD2DGB4_9LAMI</name>
<dbReference type="PROSITE" id="PS51294">
    <property type="entry name" value="HTH_MYB"/>
    <property type="match status" value="1"/>
</dbReference>
<dbReference type="SUPFAM" id="SSF46689">
    <property type="entry name" value="Homeodomain-like"/>
    <property type="match status" value="1"/>
</dbReference>
<dbReference type="GO" id="GO:0005634">
    <property type="term" value="C:nucleus"/>
    <property type="evidence" value="ECO:0007669"/>
    <property type="project" value="UniProtKB-SubCell"/>
</dbReference>
<dbReference type="InterPro" id="IPR009057">
    <property type="entry name" value="Homeodomain-like_sf"/>
</dbReference>
<keyword evidence="4" id="KW-0539">Nucleus</keyword>
<dbReference type="GO" id="GO:0003700">
    <property type="term" value="F:DNA-binding transcription factor activity"/>
    <property type="evidence" value="ECO:0007669"/>
    <property type="project" value="InterPro"/>
</dbReference>
<dbReference type="InterPro" id="IPR017930">
    <property type="entry name" value="Myb_dom"/>
</dbReference>
<dbReference type="PANTHER" id="PTHR31003">
    <property type="entry name" value="MYB FAMILY TRANSCRIPTION FACTOR"/>
    <property type="match status" value="1"/>
</dbReference>
<gene>
    <name evidence="6" type="ORF">FPE_LOCUS260</name>
</gene>
<sequence length="255" mass="28911">MHLLKEAIERLTEEGLHWKGEKLGAVMEEFIPMKSDLEQHQGAKISNDWSEKKDWMSSFQLWSTPLQFDSKFDTRNQESDLHPKSSCQEEKEVLCNLKNRAGDSASFDIPVKKEREFIPVEGLSPSIPVAKVGSFDLSSKSHFGHGRSLLQQRKQRRCWSPELHKSFVNALHQLGGEHAATPKQIREFMNVDGLTNDEIKSHLQKHRLHIRKLSTSSASPSNCSRLTKDQYGDFSKETDVNYGSPQCPLLPGGSV</sequence>
<organism evidence="6 7">
    <name type="scientific">Fraxinus pennsylvanica</name>
    <dbReference type="NCBI Taxonomy" id="56036"/>
    <lineage>
        <taxon>Eukaryota</taxon>
        <taxon>Viridiplantae</taxon>
        <taxon>Streptophyta</taxon>
        <taxon>Embryophyta</taxon>
        <taxon>Tracheophyta</taxon>
        <taxon>Spermatophyta</taxon>
        <taxon>Magnoliopsida</taxon>
        <taxon>eudicotyledons</taxon>
        <taxon>Gunneridae</taxon>
        <taxon>Pentapetalae</taxon>
        <taxon>asterids</taxon>
        <taxon>lamiids</taxon>
        <taxon>Lamiales</taxon>
        <taxon>Oleaceae</taxon>
        <taxon>Oleeae</taxon>
        <taxon>Fraxinus</taxon>
    </lineage>
</organism>
<evidence type="ECO:0000256" key="4">
    <source>
        <dbReference type="ARBA" id="ARBA00023242"/>
    </source>
</evidence>
<evidence type="ECO:0000313" key="6">
    <source>
        <dbReference type="EMBL" id="CAI9752829.1"/>
    </source>
</evidence>
<keyword evidence="2" id="KW-0805">Transcription regulation</keyword>
<dbReference type="Proteomes" id="UP000834106">
    <property type="component" value="Chromosome 1"/>
</dbReference>
<evidence type="ECO:0000313" key="7">
    <source>
        <dbReference type="Proteomes" id="UP000834106"/>
    </source>
</evidence>
<dbReference type="EMBL" id="OU503036">
    <property type="protein sequence ID" value="CAI9752829.1"/>
    <property type="molecule type" value="Genomic_DNA"/>
</dbReference>
<dbReference type="InterPro" id="IPR006447">
    <property type="entry name" value="Myb_dom_plants"/>
</dbReference>
<protein>
    <recommendedName>
        <fullName evidence="5">HTH myb-type domain-containing protein</fullName>
    </recommendedName>
</protein>